<reference evidence="1" key="1">
    <citation type="journal article" date="2018" name="DNA Res.">
        <title>Multiple hybrid de novo genome assembly of finger millet, an orphan allotetraploid crop.</title>
        <authorList>
            <person name="Hatakeyama M."/>
            <person name="Aluri S."/>
            <person name="Balachadran M.T."/>
            <person name="Sivarajan S.R."/>
            <person name="Patrignani A."/>
            <person name="Gruter S."/>
            <person name="Poveda L."/>
            <person name="Shimizu-Inatsugi R."/>
            <person name="Baeten J."/>
            <person name="Francoijs K.J."/>
            <person name="Nataraja K.N."/>
            <person name="Reddy Y.A.N."/>
            <person name="Phadnis S."/>
            <person name="Ravikumar R.L."/>
            <person name="Schlapbach R."/>
            <person name="Sreeman S.M."/>
            <person name="Shimizu K.K."/>
        </authorList>
    </citation>
    <scope>NUCLEOTIDE SEQUENCE</scope>
</reference>
<proteinExistence type="predicted"/>
<evidence type="ECO:0008006" key="3">
    <source>
        <dbReference type="Google" id="ProtNLM"/>
    </source>
</evidence>
<comment type="caution">
    <text evidence="1">The sequence shown here is derived from an EMBL/GenBank/DDBJ whole genome shotgun (WGS) entry which is preliminary data.</text>
</comment>
<dbReference type="Proteomes" id="UP001054889">
    <property type="component" value="Unassembled WGS sequence"/>
</dbReference>
<name>A0AAV5E926_ELECO</name>
<organism evidence="1 2">
    <name type="scientific">Eleusine coracana subsp. coracana</name>
    <dbReference type="NCBI Taxonomy" id="191504"/>
    <lineage>
        <taxon>Eukaryota</taxon>
        <taxon>Viridiplantae</taxon>
        <taxon>Streptophyta</taxon>
        <taxon>Embryophyta</taxon>
        <taxon>Tracheophyta</taxon>
        <taxon>Spermatophyta</taxon>
        <taxon>Magnoliopsida</taxon>
        <taxon>Liliopsida</taxon>
        <taxon>Poales</taxon>
        <taxon>Poaceae</taxon>
        <taxon>PACMAD clade</taxon>
        <taxon>Chloridoideae</taxon>
        <taxon>Cynodonteae</taxon>
        <taxon>Eleusininae</taxon>
        <taxon>Eleusine</taxon>
    </lineage>
</organism>
<gene>
    <name evidence="1" type="primary">gb06924</name>
    <name evidence="1" type="ORF">PR202_gb06924</name>
</gene>
<sequence>MVLGNNDLLGDILLRVDSPTTLVRAALVSKRWFHGASYPFFLRRFSEIHPQPRLLGAYVTGDGLPCPEFISVPRPQPTDLADVAHRANLGFGTNLAPYASTI</sequence>
<dbReference type="PANTHER" id="PTHR33207">
    <property type="entry name" value="F-BOX DOMAIN CONTAINING PROTEIN-RELATED"/>
    <property type="match status" value="1"/>
</dbReference>
<dbReference type="InterPro" id="IPR036047">
    <property type="entry name" value="F-box-like_dom_sf"/>
</dbReference>
<protein>
    <recommendedName>
        <fullName evidence="3">F-box domain-containing protein</fullName>
    </recommendedName>
</protein>
<evidence type="ECO:0000313" key="2">
    <source>
        <dbReference type="Proteomes" id="UP001054889"/>
    </source>
</evidence>
<dbReference type="EMBL" id="BQKI01000074">
    <property type="protein sequence ID" value="GJN19629.1"/>
    <property type="molecule type" value="Genomic_DNA"/>
</dbReference>
<dbReference type="AlphaFoldDB" id="A0AAV5E926"/>
<reference evidence="1" key="2">
    <citation type="submission" date="2021-12" db="EMBL/GenBank/DDBJ databases">
        <title>Resequencing data analysis of finger millet.</title>
        <authorList>
            <person name="Hatakeyama M."/>
            <person name="Aluri S."/>
            <person name="Balachadran M.T."/>
            <person name="Sivarajan S.R."/>
            <person name="Poveda L."/>
            <person name="Shimizu-Inatsugi R."/>
            <person name="Schlapbach R."/>
            <person name="Sreeman S.M."/>
            <person name="Shimizu K.K."/>
        </authorList>
    </citation>
    <scope>NUCLEOTIDE SEQUENCE</scope>
</reference>
<keyword evidence="2" id="KW-1185">Reference proteome</keyword>
<evidence type="ECO:0000313" key="1">
    <source>
        <dbReference type="EMBL" id="GJN19629.1"/>
    </source>
</evidence>
<accession>A0AAV5E926</accession>
<dbReference type="SUPFAM" id="SSF81383">
    <property type="entry name" value="F-box domain"/>
    <property type="match status" value="1"/>
</dbReference>